<evidence type="ECO:0000256" key="1">
    <source>
        <dbReference type="SAM" id="MobiDB-lite"/>
    </source>
</evidence>
<dbReference type="Proteomes" id="UP000054771">
    <property type="component" value="Unassembled WGS sequence"/>
</dbReference>
<keyword evidence="3" id="KW-1185">Reference proteome</keyword>
<evidence type="ECO:0000313" key="2">
    <source>
        <dbReference type="EMBL" id="CEL11741.1"/>
    </source>
</evidence>
<sequence length="156" mass="17270">MSYDRVLPKPVAQHYDSPQVSLSRPTSNLLEHKIMNDDIVMAEHRPEPVPTPSYRYAESLPKVNLLSLHRSRVGGNQASPSPPTPLEAPRPATALSSKTVLYRDQSSVSERSSSSSPVKSAAPTQPPSSVYVNRTTRLLDHVIVSFSTVSIIRQRW</sequence>
<organism evidence="2 3">
    <name type="scientific">Aspergillus calidoustus</name>
    <dbReference type="NCBI Taxonomy" id="454130"/>
    <lineage>
        <taxon>Eukaryota</taxon>
        <taxon>Fungi</taxon>
        <taxon>Dikarya</taxon>
        <taxon>Ascomycota</taxon>
        <taxon>Pezizomycotina</taxon>
        <taxon>Eurotiomycetes</taxon>
        <taxon>Eurotiomycetidae</taxon>
        <taxon>Eurotiales</taxon>
        <taxon>Aspergillaceae</taxon>
        <taxon>Aspergillus</taxon>
        <taxon>Aspergillus subgen. Nidulantes</taxon>
    </lineage>
</organism>
<dbReference type="EMBL" id="CDMC01000030">
    <property type="protein sequence ID" value="CEL11741.1"/>
    <property type="molecule type" value="Genomic_DNA"/>
</dbReference>
<gene>
    <name evidence="2" type="ORF">ASPCAL14838</name>
</gene>
<accession>A0A0U5GKB4</accession>
<feature type="compositionally biased region" description="Low complexity" evidence="1">
    <location>
        <begin position="106"/>
        <end position="120"/>
    </location>
</feature>
<feature type="region of interest" description="Disordered" evidence="1">
    <location>
        <begin position="1"/>
        <end position="27"/>
    </location>
</feature>
<feature type="compositionally biased region" description="Polar residues" evidence="1">
    <location>
        <begin position="16"/>
        <end position="27"/>
    </location>
</feature>
<name>A0A0U5GKB4_ASPCI</name>
<evidence type="ECO:0000313" key="3">
    <source>
        <dbReference type="Proteomes" id="UP000054771"/>
    </source>
</evidence>
<proteinExistence type="predicted"/>
<dbReference type="AlphaFoldDB" id="A0A0U5GKB4"/>
<feature type="region of interest" description="Disordered" evidence="1">
    <location>
        <begin position="67"/>
        <end position="129"/>
    </location>
</feature>
<dbReference type="STRING" id="454130.A0A0U5GKB4"/>
<protein>
    <submittedName>
        <fullName evidence="2">Uncharacterized protein</fullName>
    </submittedName>
</protein>
<reference evidence="3" key="1">
    <citation type="journal article" date="2016" name="Genome Announc.">
        <title>Draft genome sequences of fungus Aspergillus calidoustus.</title>
        <authorList>
            <person name="Horn F."/>
            <person name="Linde J."/>
            <person name="Mattern D.J."/>
            <person name="Walther G."/>
            <person name="Guthke R."/>
            <person name="Scherlach K."/>
            <person name="Martin K."/>
            <person name="Brakhage A.A."/>
            <person name="Petzke L."/>
            <person name="Valiante V."/>
        </authorList>
    </citation>
    <scope>NUCLEOTIDE SEQUENCE [LARGE SCALE GENOMIC DNA]</scope>
    <source>
        <strain evidence="3">SF006504</strain>
    </source>
</reference>